<keyword evidence="3 6" id="KW-0288">FMN</keyword>
<dbReference type="PIRSF" id="PIRSF006621">
    <property type="entry name" value="Dus"/>
    <property type="match status" value="1"/>
</dbReference>
<dbReference type="AlphaFoldDB" id="A0A2I0A0Y8"/>
<dbReference type="InterPro" id="IPR035587">
    <property type="entry name" value="DUS-like_FMN-bd"/>
</dbReference>
<evidence type="ECO:0000256" key="3">
    <source>
        <dbReference type="ARBA" id="ARBA00022643"/>
    </source>
</evidence>
<dbReference type="Gene3D" id="3.20.20.70">
    <property type="entry name" value="Aldolase class I"/>
    <property type="match status" value="1"/>
</dbReference>
<keyword evidence="8" id="KW-0547">Nucleotide-binding</keyword>
<dbReference type="CDD" id="cd02801">
    <property type="entry name" value="DUS_like_FMN"/>
    <property type="match status" value="1"/>
</dbReference>
<evidence type="ECO:0000256" key="5">
    <source>
        <dbReference type="ARBA" id="ARBA00023002"/>
    </source>
</evidence>
<organism evidence="10 11">
    <name type="scientific">Apostasia shenzhenica</name>
    <dbReference type="NCBI Taxonomy" id="1088818"/>
    <lineage>
        <taxon>Eukaryota</taxon>
        <taxon>Viridiplantae</taxon>
        <taxon>Streptophyta</taxon>
        <taxon>Embryophyta</taxon>
        <taxon>Tracheophyta</taxon>
        <taxon>Spermatophyta</taxon>
        <taxon>Magnoliopsida</taxon>
        <taxon>Liliopsida</taxon>
        <taxon>Asparagales</taxon>
        <taxon>Orchidaceae</taxon>
        <taxon>Apostasioideae</taxon>
        <taxon>Apostasia</taxon>
    </lineage>
</organism>
<dbReference type="STRING" id="1088818.A0A2I0A0Y8"/>
<keyword evidence="11" id="KW-1185">Reference proteome</keyword>
<comment type="cofactor">
    <cofactor evidence="1 6 8">
        <name>FMN</name>
        <dbReference type="ChEBI" id="CHEBI:58210"/>
    </cofactor>
</comment>
<protein>
    <recommendedName>
        <fullName evidence="6">tRNA-dihydrouridine synthase</fullName>
        <ecNumber evidence="6">1.3.1.-</ecNumber>
    </recommendedName>
</protein>
<dbReference type="GO" id="GO:0050660">
    <property type="term" value="F:flavin adenine dinucleotide binding"/>
    <property type="evidence" value="ECO:0007669"/>
    <property type="project" value="InterPro"/>
</dbReference>
<keyword evidence="4 6" id="KW-0819">tRNA processing</keyword>
<sequence length="304" mass="33808">MDYANKHVLAPMVRVGTLPFRLLAAEYGADITYGEEIIDRKMLKCERRMNEYLGTTDFVERGTDNVVFRTCNEERDHVVFQMGTSDAVRALAAAQLICKDVAAIDINMGCPKSFSISGGMGAALLSKPELVHDILTTLRRNLDSAVTCKIRLLSSSKDTVELAQQIEMTGVSALAVHGRRIKDRPRDPAKWSEIADVVSALSIPVIANGDVFNYEDFERIKHATGATSVMVARGALWNASVFCAKGKSPWEDVKKEYIRKCILWDNDVKSTKQTLKEMIMHYSCLELAEGKAINRSETIADLAW</sequence>
<dbReference type="Pfam" id="PF01207">
    <property type="entry name" value="Dus"/>
    <property type="match status" value="1"/>
</dbReference>
<dbReference type="InterPro" id="IPR013785">
    <property type="entry name" value="Aldolase_TIM"/>
</dbReference>
<evidence type="ECO:0000259" key="9">
    <source>
        <dbReference type="Pfam" id="PF01207"/>
    </source>
</evidence>
<dbReference type="EC" id="1.3.1.-" evidence="6"/>
<dbReference type="PROSITE" id="PS01136">
    <property type="entry name" value="UPF0034"/>
    <property type="match status" value="1"/>
</dbReference>
<feature type="binding site" evidence="8">
    <location>
        <position position="149"/>
    </location>
    <ligand>
        <name>FMN</name>
        <dbReference type="ChEBI" id="CHEBI:58210"/>
    </ligand>
</feature>
<comment type="similarity">
    <text evidence="6">Belongs to the dus family.</text>
</comment>
<evidence type="ECO:0000256" key="4">
    <source>
        <dbReference type="ARBA" id="ARBA00022694"/>
    </source>
</evidence>
<proteinExistence type="inferred from homology"/>
<feature type="binding site" evidence="8">
    <location>
        <position position="177"/>
    </location>
    <ligand>
        <name>FMN</name>
        <dbReference type="ChEBI" id="CHEBI:58210"/>
    </ligand>
</feature>
<dbReference type="PANTHER" id="PTHR45936:SF1">
    <property type="entry name" value="TRNA-DIHYDROURIDINE(20) SYNTHASE [NAD(P)+]-LIKE"/>
    <property type="match status" value="1"/>
</dbReference>
<dbReference type="Proteomes" id="UP000236161">
    <property type="component" value="Unassembled WGS sequence"/>
</dbReference>
<keyword evidence="2 6" id="KW-0285">Flavoprotein</keyword>
<evidence type="ECO:0000313" key="10">
    <source>
        <dbReference type="EMBL" id="PKA49205.1"/>
    </source>
</evidence>
<evidence type="ECO:0000256" key="1">
    <source>
        <dbReference type="ARBA" id="ARBA00001917"/>
    </source>
</evidence>
<dbReference type="InterPro" id="IPR052582">
    <property type="entry name" value="tRNA-DUS-like"/>
</dbReference>
<dbReference type="GO" id="GO:0005737">
    <property type="term" value="C:cytoplasm"/>
    <property type="evidence" value="ECO:0007669"/>
    <property type="project" value="TreeGrafter"/>
</dbReference>
<evidence type="ECO:0000256" key="8">
    <source>
        <dbReference type="PIRSR" id="PIRSR006621-2"/>
    </source>
</evidence>
<feature type="binding site" evidence="8">
    <location>
        <begin position="232"/>
        <end position="233"/>
    </location>
    <ligand>
        <name>FMN</name>
        <dbReference type="ChEBI" id="CHEBI:58210"/>
    </ligand>
</feature>
<evidence type="ECO:0000256" key="6">
    <source>
        <dbReference type="PIRNR" id="PIRNR006621"/>
    </source>
</evidence>
<feature type="binding site" evidence="8">
    <location>
        <begin position="11"/>
        <end position="13"/>
    </location>
    <ligand>
        <name>FMN</name>
        <dbReference type="ChEBI" id="CHEBI:58210"/>
    </ligand>
</feature>
<dbReference type="PANTHER" id="PTHR45936">
    <property type="entry name" value="TRNA-DIHYDROURIDINE(20) SYNTHASE [NAD(P)+]-LIKE"/>
    <property type="match status" value="1"/>
</dbReference>
<feature type="domain" description="DUS-like FMN-binding" evidence="9">
    <location>
        <begin position="9"/>
        <end position="276"/>
    </location>
</feature>
<dbReference type="GO" id="GO:0017150">
    <property type="term" value="F:tRNA dihydrouridine synthase activity"/>
    <property type="evidence" value="ECO:0007669"/>
    <property type="project" value="InterPro"/>
</dbReference>
<evidence type="ECO:0000256" key="2">
    <source>
        <dbReference type="ARBA" id="ARBA00022630"/>
    </source>
</evidence>
<dbReference type="EMBL" id="KZ452040">
    <property type="protein sequence ID" value="PKA49205.1"/>
    <property type="molecule type" value="Genomic_DNA"/>
</dbReference>
<dbReference type="InterPro" id="IPR018517">
    <property type="entry name" value="tRNA_hU_synthase_CS"/>
</dbReference>
<dbReference type="SUPFAM" id="SSF51395">
    <property type="entry name" value="FMN-linked oxidoreductases"/>
    <property type="match status" value="1"/>
</dbReference>
<gene>
    <name evidence="10" type="ORF">AXF42_Ash010890</name>
</gene>
<accession>A0A2I0A0Y8</accession>
<dbReference type="InterPro" id="IPR001269">
    <property type="entry name" value="DUS_fam"/>
</dbReference>
<feature type="binding site" evidence="8">
    <location>
        <position position="81"/>
    </location>
    <ligand>
        <name>FMN</name>
        <dbReference type="ChEBI" id="CHEBI:58210"/>
    </ligand>
</feature>
<reference evidence="10 11" key="1">
    <citation type="journal article" date="2017" name="Nature">
        <title>The Apostasia genome and the evolution of orchids.</title>
        <authorList>
            <person name="Zhang G.Q."/>
            <person name="Liu K.W."/>
            <person name="Li Z."/>
            <person name="Lohaus R."/>
            <person name="Hsiao Y.Y."/>
            <person name="Niu S.C."/>
            <person name="Wang J.Y."/>
            <person name="Lin Y.C."/>
            <person name="Xu Q."/>
            <person name="Chen L.J."/>
            <person name="Yoshida K."/>
            <person name="Fujiwara S."/>
            <person name="Wang Z.W."/>
            <person name="Zhang Y.Q."/>
            <person name="Mitsuda N."/>
            <person name="Wang M."/>
            <person name="Liu G.H."/>
            <person name="Pecoraro L."/>
            <person name="Huang H.X."/>
            <person name="Xiao X.J."/>
            <person name="Lin M."/>
            <person name="Wu X.Y."/>
            <person name="Wu W.L."/>
            <person name="Chen Y.Y."/>
            <person name="Chang S.B."/>
            <person name="Sakamoto S."/>
            <person name="Ohme-Takagi M."/>
            <person name="Yagi M."/>
            <person name="Zeng S.J."/>
            <person name="Shen C.Y."/>
            <person name="Yeh C.M."/>
            <person name="Luo Y.B."/>
            <person name="Tsai W.C."/>
            <person name="Van de Peer Y."/>
            <person name="Liu Z.J."/>
        </authorList>
    </citation>
    <scope>NUCLEOTIDE SEQUENCE [LARGE SCALE GENOMIC DNA]</scope>
    <source>
        <strain evidence="11">cv. Shenzhen</strain>
        <tissue evidence="10">Stem</tissue>
    </source>
</reference>
<keyword evidence="5 6" id="KW-0560">Oxidoreductase</keyword>
<feature type="active site" description="Proton donor" evidence="7">
    <location>
        <position position="110"/>
    </location>
</feature>
<dbReference type="OrthoDB" id="10262250at2759"/>
<evidence type="ECO:0000313" key="11">
    <source>
        <dbReference type="Proteomes" id="UP000236161"/>
    </source>
</evidence>
<comment type="function">
    <text evidence="6">Catalyzes the synthesis of dihydrouridine, a modified base found in the D-loop of most tRNAs.</text>
</comment>
<evidence type="ECO:0000256" key="7">
    <source>
        <dbReference type="PIRSR" id="PIRSR006621-1"/>
    </source>
</evidence>
<name>A0A2I0A0Y8_9ASPA</name>